<evidence type="ECO:0000313" key="3">
    <source>
        <dbReference type="Proteomes" id="UP000481861"/>
    </source>
</evidence>
<feature type="compositionally biased region" description="Basic and acidic residues" evidence="1">
    <location>
        <begin position="191"/>
        <end position="205"/>
    </location>
</feature>
<protein>
    <submittedName>
        <fullName evidence="2">Uncharacterized protein</fullName>
    </submittedName>
</protein>
<dbReference type="AlphaFoldDB" id="A0A7C8I8V6"/>
<accession>A0A7C8I8V6</accession>
<dbReference type="OrthoDB" id="3797686at2759"/>
<sequence length="240" mass="26944">MASRKTIDPRYLRILPKYLKLTPETKALAKPPTVLNASMNDYVAHFLEALAGPPLTCFVFPFDAGVKAALRQEQQQQTAAPAVKGESLGTYYYRKRTLEALQHIGLNIHGGMQKIHGLREVIRKTRKRGFSMSSVVVVDAEKARKYVDLGVRLDATTLLHDEATSLEQAVRNYAVILELMAPGDDNNGISDGDHETTVKKPGGETHDDFMWEQGCETFRRATKLRYRQVIEDVVLEEKVC</sequence>
<organism evidence="2 3">
    <name type="scientific">Massariosphaeria phaeospora</name>
    <dbReference type="NCBI Taxonomy" id="100035"/>
    <lineage>
        <taxon>Eukaryota</taxon>
        <taxon>Fungi</taxon>
        <taxon>Dikarya</taxon>
        <taxon>Ascomycota</taxon>
        <taxon>Pezizomycotina</taxon>
        <taxon>Dothideomycetes</taxon>
        <taxon>Pleosporomycetidae</taxon>
        <taxon>Pleosporales</taxon>
        <taxon>Pleosporales incertae sedis</taxon>
        <taxon>Massariosphaeria</taxon>
    </lineage>
</organism>
<feature type="region of interest" description="Disordered" evidence="1">
    <location>
        <begin position="186"/>
        <end position="205"/>
    </location>
</feature>
<name>A0A7C8I8V6_9PLEO</name>
<dbReference type="EMBL" id="JAADJZ010000020">
    <property type="protein sequence ID" value="KAF2868090.1"/>
    <property type="molecule type" value="Genomic_DNA"/>
</dbReference>
<evidence type="ECO:0000256" key="1">
    <source>
        <dbReference type="SAM" id="MobiDB-lite"/>
    </source>
</evidence>
<proteinExistence type="predicted"/>
<reference evidence="2 3" key="1">
    <citation type="submission" date="2020-01" db="EMBL/GenBank/DDBJ databases">
        <authorList>
            <consortium name="DOE Joint Genome Institute"/>
            <person name="Haridas S."/>
            <person name="Albert R."/>
            <person name="Binder M."/>
            <person name="Bloem J."/>
            <person name="Labutti K."/>
            <person name="Salamov A."/>
            <person name="Andreopoulos B."/>
            <person name="Baker S.E."/>
            <person name="Barry K."/>
            <person name="Bills G."/>
            <person name="Bluhm B.H."/>
            <person name="Cannon C."/>
            <person name="Castanera R."/>
            <person name="Culley D.E."/>
            <person name="Daum C."/>
            <person name="Ezra D."/>
            <person name="Gonzalez J.B."/>
            <person name="Henrissat B."/>
            <person name="Kuo A."/>
            <person name="Liang C."/>
            <person name="Lipzen A."/>
            <person name="Lutzoni F."/>
            <person name="Magnuson J."/>
            <person name="Mondo S."/>
            <person name="Nolan M."/>
            <person name="Ohm R."/>
            <person name="Pangilinan J."/>
            <person name="Park H.-J.H."/>
            <person name="Ramirez L."/>
            <person name="Alfaro M."/>
            <person name="Sun H."/>
            <person name="Tritt A."/>
            <person name="Yoshinaga Y."/>
            <person name="Zwiers L.-H.L."/>
            <person name="Turgeon B.G."/>
            <person name="Goodwin S.B."/>
            <person name="Spatafora J.W."/>
            <person name="Crous P.W."/>
            <person name="Grigoriev I.V."/>
        </authorList>
    </citation>
    <scope>NUCLEOTIDE SEQUENCE [LARGE SCALE GENOMIC DNA]</scope>
    <source>
        <strain evidence="2 3">CBS 611.86</strain>
    </source>
</reference>
<comment type="caution">
    <text evidence="2">The sequence shown here is derived from an EMBL/GenBank/DDBJ whole genome shotgun (WGS) entry which is preliminary data.</text>
</comment>
<gene>
    <name evidence="2" type="ORF">BDV95DRAFT_580235</name>
</gene>
<keyword evidence="3" id="KW-1185">Reference proteome</keyword>
<dbReference type="Proteomes" id="UP000481861">
    <property type="component" value="Unassembled WGS sequence"/>
</dbReference>
<evidence type="ECO:0000313" key="2">
    <source>
        <dbReference type="EMBL" id="KAF2868090.1"/>
    </source>
</evidence>